<dbReference type="InterPro" id="IPR001632">
    <property type="entry name" value="WD40_G-protein_beta-like"/>
</dbReference>
<keyword evidence="6" id="KW-0156">Chromatin regulator</keyword>
<dbReference type="PRINTS" id="PR00319">
    <property type="entry name" value="GPROTEINB"/>
</dbReference>
<keyword evidence="7" id="KW-0234">DNA repair</keyword>
<dbReference type="InterPro" id="IPR036322">
    <property type="entry name" value="WD40_repeat_dom_sf"/>
</dbReference>
<dbReference type="SMART" id="SM00320">
    <property type="entry name" value="WD40"/>
    <property type="match status" value="5"/>
</dbReference>
<evidence type="ECO:0000256" key="5">
    <source>
        <dbReference type="ARBA" id="ARBA00022763"/>
    </source>
</evidence>
<dbReference type="Gene3D" id="2.130.10.10">
    <property type="entry name" value="YVTN repeat-like/Quinoprotein amine dehydrogenase"/>
    <property type="match status" value="3"/>
</dbReference>
<dbReference type="GO" id="GO:0005634">
    <property type="term" value="C:nucleus"/>
    <property type="evidence" value="ECO:0007669"/>
    <property type="project" value="UniProtKB-SubCell"/>
</dbReference>
<keyword evidence="4" id="KW-0677">Repeat</keyword>
<evidence type="ECO:0000256" key="7">
    <source>
        <dbReference type="ARBA" id="ARBA00023204"/>
    </source>
</evidence>
<keyword evidence="5" id="KW-0227">DNA damage</keyword>
<organism evidence="12 13">
    <name type="scientific">Cloeon dipterum</name>
    <dbReference type="NCBI Taxonomy" id="197152"/>
    <lineage>
        <taxon>Eukaryota</taxon>
        <taxon>Metazoa</taxon>
        <taxon>Ecdysozoa</taxon>
        <taxon>Arthropoda</taxon>
        <taxon>Hexapoda</taxon>
        <taxon>Insecta</taxon>
        <taxon>Pterygota</taxon>
        <taxon>Palaeoptera</taxon>
        <taxon>Ephemeroptera</taxon>
        <taxon>Pisciforma</taxon>
        <taxon>Baetidae</taxon>
        <taxon>Cloeon</taxon>
    </lineage>
</organism>
<evidence type="ECO:0000256" key="6">
    <source>
        <dbReference type="ARBA" id="ARBA00022853"/>
    </source>
</evidence>
<dbReference type="GO" id="GO:0033186">
    <property type="term" value="C:CAF-1 complex"/>
    <property type="evidence" value="ECO:0007669"/>
    <property type="project" value="TreeGrafter"/>
</dbReference>
<dbReference type="InterPro" id="IPR015943">
    <property type="entry name" value="WD40/YVTN_repeat-like_dom_sf"/>
</dbReference>
<evidence type="ECO:0000256" key="2">
    <source>
        <dbReference type="ARBA" id="ARBA00007306"/>
    </source>
</evidence>
<dbReference type="EMBL" id="CADEPI010000035">
    <property type="protein sequence ID" value="CAB3367966.1"/>
    <property type="molecule type" value="Genomic_DNA"/>
</dbReference>
<dbReference type="Pfam" id="PF24105">
    <property type="entry name" value="Beta-prop_CAF1B_HIR1"/>
    <property type="match status" value="1"/>
</dbReference>
<evidence type="ECO:0000259" key="11">
    <source>
        <dbReference type="Pfam" id="PF24105"/>
    </source>
</evidence>
<evidence type="ECO:0000256" key="8">
    <source>
        <dbReference type="ARBA" id="ARBA00023242"/>
    </source>
</evidence>
<protein>
    <recommendedName>
        <fullName evidence="11">CAF1B/HIR1 beta-propeller domain-containing protein</fullName>
    </recommendedName>
</protein>
<comment type="similarity">
    <text evidence="2">Belongs to the WD repeat HIR1 family.</text>
</comment>
<dbReference type="GO" id="GO:0006334">
    <property type="term" value="P:nucleosome assembly"/>
    <property type="evidence" value="ECO:0007669"/>
    <property type="project" value="TreeGrafter"/>
</dbReference>
<evidence type="ECO:0000313" key="12">
    <source>
        <dbReference type="EMBL" id="CAB3367966.1"/>
    </source>
</evidence>
<feature type="compositionally biased region" description="Basic and acidic residues" evidence="10">
    <location>
        <begin position="450"/>
        <end position="463"/>
    </location>
</feature>
<feature type="repeat" description="WD" evidence="9">
    <location>
        <begin position="98"/>
        <end position="139"/>
    </location>
</feature>
<evidence type="ECO:0000256" key="4">
    <source>
        <dbReference type="ARBA" id="ARBA00022737"/>
    </source>
</evidence>
<name>A0A8S1CG74_9INSE</name>
<dbReference type="AlphaFoldDB" id="A0A8S1CG74"/>
<dbReference type="InterPro" id="IPR045145">
    <property type="entry name" value="PTHR15271"/>
</dbReference>
<evidence type="ECO:0000313" key="13">
    <source>
        <dbReference type="Proteomes" id="UP000494165"/>
    </source>
</evidence>
<evidence type="ECO:0000256" key="10">
    <source>
        <dbReference type="SAM" id="MobiDB-lite"/>
    </source>
</evidence>
<sequence>MSRPSLQTPQTRVFFSSSYLEVLLNLPAIRIIAMKVTTPEISWHNKEAIQSVDIQKKVVKSNGTETVYRIATAGNDCHVVIWHATVGDDFKIEYASDLNRHQKTVNVVRFSPSGDYLASGDDDGSVIIWKQKAANEEQANLFDEGSEESIEHWTALKVLRGHLEDVYDVSWSPDSKNLMSGSVDNSVILWNVEAGRKVAVLKDHKGLVQGVSWCPSDKFIASLCTDRICRIYSPKTHRVINRIHQSPLNSSLTNEDGTLQQFKLFHDDTLATFHRRLTFSPDGELLVVPAGILCPREQRKKRHMPNATYVFSTKNLKHPVMYLPTGERFTVAVSFCPIFFELLPGCDPVVPLPYRLIWAVATQNSVLLYDSQHQTPLALISHIHYARLSDLNWSPDGRLLIVSSSDGYCSCITLADGELGTPVTDQQKFMPKLVEEKKKGKAKKASSGSEPKEQPKVEQVEIKDVEPEDEIKLVLEDTVDVVMGAEV</sequence>
<dbReference type="InterPro" id="IPR055410">
    <property type="entry name" value="Beta-prop_CAF1B_HIR1"/>
</dbReference>
<dbReference type="GO" id="GO:0006335">
    <property type="term" value="P:DNA replication-dependent chromatin assembly"/>
    <property type="evidence" value="ECO:0007669"/>
    <property type="project" value="InterPro"/>
</dbReference>
<keyword evidence="8" id="KW-0539">Nucleus</keyword>
<proteinExistence type="inferred from homology"/>
<dbReference type="PROSITE" id="PS00678">
    <property type="entry name" value="WD_REPEATS_1"/>
    <property type="match status" value="1"/>
</dbReference>
<dbReference type="PROSITE" id="PS50082">
    <property type="entry name" value="WD_REPEATS_2"/>
    <property type="match status" value="2"/>
</dbReference>
<feature type="region of interest" description="Disordered" evidence="10">
    <location>
        <begin position="436"/>
        <end position="463"/>
    </location>
</feature>
<evidence type="ECO:0000256" key="3">
    <source>
        <dbReference type="ARBA" id="ARBA00022574"/>
    </source>
</evidence>
<comment type="caution">
    <text evidence="12">The sequence shown here is derived from an EMBL/GenBank/DDBJ whole genome shotgun (WGS) entry which is preliminary data.</text>
</comment>
<comment type="subcellular location">
    <subcellularLocation>
        <location evidence="1">Nucleus</location>
    </subcellularLocation>
</comment>
<dbReference type="PROSITE" id="PS50294">
    <property type="entry name" value="WD_REPEATS_REGION"/>
    <property type="match status" value="2"/>
</dbReference>
<evidence type="ECO:0000256" key="9">
    <source>
        <dbReference type="PROSITE-ProRule" id="PRU00221"/>
    </source>
</evidence>
<keyword evidence="3 9" id="KW-0853">WD repeat</keyword>
<accession>A0A8S1CG74</accession>
<gene>
    <name evidence="12" type="ORF">CLODIP_2_CD08422</name>
</gene>
<dbReference type="InterPro" id="IPR001680">
    <property type="entry name" value="WD40_rpt"/>
</dbReference>
<dbReference type="Proteomes" id="UP000494165">
    <property type="component" value="Unassembled WGS sequence"/>
</dbReference>
<feature type="domain" description="CAF1B/HIR1 beta-propeller" evidence="11">
    <location>
        <begin position="34"/>
        <end position="419"/>
    </location>
</feature>
<evidence type="ECO:0000256" key="1">
    <source>
        <dbReference type="ARBA" id="ARBA00004123"/>
    </source>
</evidence>
<feature type="repeat" description="WD" evidence="9">
    <location>
        <begin position="159"/>
        <end position="200"/>
    </location>
</feature>
<dbReference type="GO" id="GO:0006281">
    <property type="term" value="P:DNA repair"/>
    <property type="evidence" value="ECO:0007669"/>
    <property type="project" value="UniProtKB-KW"/>
</dbReference>
<dbReference type="OrthoDB" id="71227at2759"/>
<keyword evidence="13" id="KW-1185">Reference proteome</keyword>
<dbReference type="PANTHER" id="PTHR15271:SF4">
    <property type="entry name" value="CHROMATIN ASSEMBLY FACTOR 1 SUBUNIT B"/>
    <property type="match status" value="1"/>
</dbReference>
<dbReference type="SUPFAM" id="SSF50978">
    <property type="entry name" value="WD40 repeat-like"/>
    <property type="match status" value="1"/>
</dbReference>
<dbReference type="PANTHER" id="PTHR15271">
    <property type="entry name" value="CHROMATIN ASSEMBLY FACTOR 1 SUBUNIT B"/>
    <property type="match status" value="1"/>
</dbReference>
<reference evidence="12 13" key="1">
    <citation type="submission" date="2020-04" db="EMBL/GenBank/DDBJ databases">
        <authorList>
            <person name="Alioto T."/>
            <person name="Alioto T."/>
            <person name="Gomez Garrido J."/>
        </authorList>
    </citation>
    <scope>NUCLEOTIDE SEQUENCE [LARGE SCALE GENOMIC DNA]</scope>
</reference>
<dbReference type="InterPro" id="IPR019775">
    <property type="entry name" value="WD40_repeat_CS"/>
</dbReference>